<dbReference type="PANTHER" id="PTHR30606">
    <property type="entry name" value="LIPID A BIOSYNTHESIS LAUROYL ACYLTRANSFERASE"/>
    <property type="match status" value="1"/>
</dbReference>
<accession>A0A840I761</accession>
<protein>
    <submittedName>
        <fullName evidence="7">KDO2-lipid IV(A) lauroyltransferase</fullName>
        <ecNumber evidence="7">2.3.1.241</ecNumber>
    </submittedName>
</protein>
<keyword evidence="6 7" id="KW-0012">Acyltransferase</keyword>
<keyword evidence="2" id="KW-1003">Cell membrane</keyword>
<dbReference type="EMBL" id="JACHOB010000006">
    <property type="protein sequence ID" value="MBB4660101.1"/>
    <property type="molecule type" value="Genomic_DNA"/>
</dbReference>
<comment type="subcellular location">
    <subcellularLocation>
        <location evidence="1">Cell inner membrane</location>
    </subcellularLocation>
</comment>
<evidence type="ECO:0000256" key="6">
    <source>
        <dbReference type="ARBA" id="ARBA00023315"/>
    </source>
</evidence>
<keyword evidence="8" id="KW-1185">Reference proteome</keyword>
<dbReference type="GO" id="GO:0005886">
    <property type="term" value="C:plasma membrane"/>
    <property type="evidence" value="ECO:0007669"/>
    <property type="project" value="UniProtKB-SubCell"/>
</dbReference>
<dbReference type="AlphaFoldDB" id="A0A840I761"/>
<reference evidence="7 8" key="1">
    <citation type="submission" date="2020-08" db="EMBL/GenBank/DDBJ databases">
        <title>Genomic Encyclopedia of Type Strains, Phase IV (KMG-IV): sequencing the most valuable type-strain genomes for metagenomic binning, comparative biology and taxonomic classification.</title>
        <authorList>
            <person name="Goeker M."/>
        </authorList>
    </citation>
    <scope>NUCLEOTIDE SEQUENCE [LARGE SCALE GENOMIC DNA]</scope>
    <source>
        <strain evidence="7 8">DSM 102850</strain>
    </source>
</reference>
<dbReference type="GO" id="GO:0009247">
    <property type="term" value="P:glycolipid biosynthetic process"/>
    <property type="evidence" value="ECO:0007669"/>
    <property type="project" value="UniProtKB-ARBA"/>
</dbReference>
<gene>
    <name evidence="7" type="ORF">GGQ59_002645</name>
</gene>
<comment type="caution">
    <text evidence="7">The sequence shown here is derived from an EMBL/GenBank/DDBJ whole genome shotgun (WGS) entry which is preliminary data.</text>
</comment>
<dbReference type="GO" id="GO:0008913">
    <property type="term" value="F:Kdo2-lipid IVA acyltransferase activity"/>
    <property type="evidence" value="ECO:0007669"/>
    <property type="project" value="UniProtKB-EC"/>
</dbReference>
<keyword evidence="5" id="KW-0472">Membrane</keyword>
<dbReference type="InterPro" id="IPR004960">
    <property type="entry name" value="LipA_acyltrans"/>
</dbReference>
<dbReference type="CDD" id="cd07984">
    <property type="entry name" value="LPLAT_LABLAT-like"/>
    <property type="match status" value="1"/>
</dbReference>
<dbReference type="EC" id="2.3.1.241" evidence="7"/>
<dbReference type="RefSeq" id="WP_183819346.1">
    <property type="nucleotide sequence ID" value="NZ_JACHOB010000006.1"/>
</dbReference>
<organism evidence="7 8">
    <name type="scientific">Parvularcula dongshanensis</name>
    <dbReference type="NCBI Taxonomy" id="1173995"/>
    <lineage>
        <taxon>Bacteria</taxon>
        <taxon>Pseudomonadati</taxon>
        <taxon>Pseudomonadota</taxon>
        <taxon>Alphaproteobacteria</taxon>
        <taxon>Parvularculales</taxon>
        <taxon>Parvularculaceae</taxon>
        <taxon>Parvularcula</taxon>
    </lineage>
</organism>
<evidence type="ECO:0000313" key="7">
    <source>
        <dbReference type="EMBL" id="MBB4660101.1"/>
    </source>
</evidence>
<evidence type="ECO:0000256" key="4">
    <source>
        <dbReference type="ARBA" id="ARBA00022679"/>
    </source>
</evidence>
<evidence type="ECO:0000256" key="5">
    <source>
        <dbReference type="ARBA" id="ARBA00023136"/>
    </source>
</evidence>
<dbReference type="Pfam" id="PF03279">
    <property type="entry name" value="Lip_A_acyltrans"/>
    <property type="match status" value="1"/>
</dbReference>
<evidence type="ECO:0000256" key="1">
    <source>
        <dbReference type="ARBA" id="ARBA00004533"/>
    </source>
</evidence>
<evidence type="ECO:0000256" key="2">
    <source>
        <dbReference type="ARBA" id="ARBA00022475"/>
    </source>
</evidence>
<proteinExistence type="predicted"/>
<dbReference type="Proteomes" id="UP000563524">
    <property type="component" value="Unassembled WGS sequence"/>
</dbReference>
<keyword evidence="3" id="KW-0997">Cell inner membrane</keyword>
<sequence>MTQATQARWDDAIPLPSPRANRPVTLLHRVEALAARGLLSWSRRTGLEKASDRFGRFARRFGPLLRPVHRRGLENLELVMPTLSRGERERILRDEWENLGRTAAEYAHLAAIGDRTRVVGAERLANLVSSGGQAVFVSGHFANWEAMAIALHRSGLRCATIYRAANNPLVDEEIIGLRAEVMSRRLIPKGKRGGRELLAAAKEGLSLCLLTDQKLNDGIEAPLLGRAAPTAPAPARLALRHALPVIPLEIVREPGSRFVLTVHDPIDFERTGDTAADTLALTTRINDSLSGFIRTTPGQWLWFHRRWPKARP</sequence>
<name>A0A840I761_9PROT</name>
<evidence type="ECO:0000313" key="8">
    <source>
        <dbReference type="Proteomes" id="UP000563524"/>
    </source>
</evidence>
<keyword evidence="4 7" id="KW-0808">Transferase</keyword>
<dbReference type="PANTHER" id="PTHR30606:SF9">
    <property type="entry name" value="LIPID A BIOSYNTHESIS LAUROYLTRANSFERASE"/>
    <property type="match status" value="1"/>
</dbReference>
<evidence type="ECO:0000256" key="3">
    <source>
        <dbReference type="ARBA" id="ARBA00022519"/>
    </source>
</evidence>